<dbReference type="GeneID" id="94426302"/>
<keyword evidence="1" id="KW-1133">Transmembrane helix</keyword>
<dbReference type="RefSeq" id="XP_067924938.1">
    <property type="nucleotide sequence ID" value="XM_068063091.1"/>
</dbReference>
<dbReference type="AlphaFoldDB" id="A0A2C6L747"/>
<dbReference type="VEuPathDB" id="ToxoDB:CSUI_002892"/>
<feature type="transmembrane region" description="Helical" evidence="1">
    <location>
        <begin position="119"/>
        <end position="139"/>
    </location>
</feature>
<keyword evidence="1" id="KW-0472">Membrane</keyword>
<dbReference type="EMBL" id="MIGC01001229">
    <property type="protein sequence ID" value="PHJ23262.1"/>
    <property type="molecule type" value="Genomic_DNA"/>
</dbReference>
<sequence length="158" mass="17723">MFSHLLLARGFKFSKTGFTPTNLRSPDTAGAVGGQLVYLTRQNLAGYGFLSNPMSTSASRACFCSLSGRRFAAEVRQQHGGHHAAPTVTPRYTDDIPEQYYKYGAFKTFTNRDTISFGLLQNAFLIGSMLLIGFLNNLWSCRHWHYKHRLVGSYLESD</sequence>
<evidence type="ECO:0000313" key="3">
    <source>
        <dbReference type="Proteomes" id="UP000221165"/>
    </source>
</evidence>
<keyword evidence="1" id="KW-0812">Transmembrane</keyword>
<organism evidence="2 3">
    <name type="scientific">Cystoisospora suis</name>
    <dbReference type="NCBI Taxonomy" id="483139"/>
    <lineage>
        <taxon>Eukaryota</taxon>
        <taxon>Sar</taxon>
        <taxon>Alveolata</taxon>
        <taxon>Apicomplexa</taxon>
        <taxon>Conoidasida</taxon>
        <taxon>Coccidia</taxon>
        <taxon>Eucoccidiorida</taxon>
        <taxon>Eimeriorina</taxon>
        <taxon>Sarcocystidae</taxon>
        <taxon>Cystoisospora</taxon>
    </lineage>
</organism>
<dbReference type="OrthoDB" id="328843at2759"/>
<protein>
    <recommendedName>
        <fullName evidence="4">Transmembrane protein</fullName>
    </recommendedName>
</protein>
<accession>A0A2C6L747</accession>
<proteinExistence type="predicted"/>
<keyword evidence="3" id="KW-1185">Reference proteome</keyword>
<evidence type="ECO:0008006" key="4">
    <source>
        <dbReference type="Google" id="ProtNLM"/>
    </source>
</evidence>
<comment type="caution">
    <text evidence="2">The sequence shown here is derived from an EMBL/GenBank/DDBJ whole genome shotgun (WGS) entry which is preliminary data.</text>
</comment>
<name>A0A2C6L747_9APIC</name>
<evidence type="ECO:0000313" key="2">
    <source>
        <dbReference type="EMBL" id="PHJ23262.1"/>
    </source>
</evidence>
<gene>
    <name evidence="2" type="ORF">CSUI_002892</name>
</gene>
<dbReference type="Proteomes" id="UP000221165">
    <property type="component" value="Unassembled WGS sequence"/>
</dbReference>
<evidence type="ECO:0000256" key="1">
    <source>
        <dbReference type="SAM" id="Phobius"/>
    </source>
</evidence>
<reference evidence="2 3" key="1">
    <citation type="journal article" date="2017" name="Int. J. Parasitol.">
        <title>The genome of the protozoan parasite Cystoisospora suis and a reverse vaccinology approach to identify vaccine candidates.</title>
        <authorList>
            <person name="Palmieri N."/>
            <person name="Shrestha A."/>
            <person name="Ruttkowski B."/>
            <person name="Beck T."/>
            <person name="Vogl C."/>
            <person name="Tomley F."/>
            <person name="Blake D.P."/>
            <person name="Joachim A."/>
        </authorList>
    </citation>
    <scope>NUCLEOTIDE SEQUENCE [LARGE SCALE GENOMIC DNA]</scope>
    <source>
        <strain evidence="2 3">Wien I</strain>
    </source>
</reference>